<sequence>MEAIGAEEGGWPLIIKTSAVRKQAVDLVKAKGAFLLIGKYAWLSAFKVNVAGQPVYVWPDGTRVTDKAFSAKDLVVPLIQKGPKSLLNADKYIEQVAENMLTDYPVLCFKNA</sequence>
<dbReference type="AlphaFoldDB" id="A0A979FLX7"/>
<proteinExistence type="predicted"/>
<dbReference type="Proteomes" id="UP000694843">
    <property type="component" value="Unplaced"/>
</dbReference>
<reference evidence="2" key="1">
    <citation type="submission" date="2025-08" db="UniProtKB">
        <authorList>
            <consortium name="RefSeq"/>
        </authorList>
    </citation>
    <scope>IDENTIFICATION</scope>
    <source>
        <tissue evidence="2">Whole organism</tissue>
    </source>
</reference>
<evidence type="ECO:0000313" key="2">
    <source>
        <dbReference type="RefSeq" id="XP_047738053.1"/>
    </source>
</evidence>
<protein>
    <submittedName>
        <fullName evidence="2">Uncharacterized protein LOC125178415</fullName>
    </submittedName>
</protein>
<dbReference type="GeneID" id="125178415"/>
<organism evidence="1 2">
    <name type="scientific">Hyalella azteca</name>
    <name type="common">Amphipod</name>
    <dbReference type="NCBI Taxonomy" id="294128"/>
    <lineage>
        <taxon>Eukaryota</taxon>
        <taxon>Metazoa</taxon>
        <taxon>Ecdysozoa</taxon>
        <taxon>Arthropoda</taxon>
        <taxon>Crustacea</taxon>
        <taxon>Multicrustacea</taxon>
        <taxon>Malacostraca</taxon>
        <taxon>Eumalacostraca</taxon>
        <taxon>Peracarida</taxon>
        <taxon>Amphipoda</taxon>
        <taxon>Senticaudata</taxon>
        <taxon>Talitrida</taxon>
        <taxon>Talitroidea</taxon>
        <taxon>Hyalellidae</taxon>
        <taxon>Hyalella</taxon>
    </lineage>
</organism>
<evidence type="ECO:0000313" key="1">
    <source>
        <dbReference type="Proteomes" id="UP000694843"/>
    </source>
</evidence>
<accession>A0A979FLX7</accession>
<dbReference type="RefSeq" id="XP_047738053.1">
    <property type="nucleotide sequence ID" value="XM_047882097.1"/>
</dbReference>
<dbReference type="KEGG" id="hazt:125178415"/>
<keyword evidence="1" id="KW-1185">Reference proteome</keyword>
<name>A0A979FLX7_HYAAZ</name>
<gene>
    <name evidence="2" type="primary">LOC125178415</name>
</gene>